<dbReference type="FunFam" id="4.10.1000.10:FF:000018">
    <property type="entry name" value="Zinc finger protein"/>
    <property type="match status" value="1"/>
</dbReference>
<dbReference type="AlphaFoldDB" id="A0A024G8C5"/>
<feature type="domain" description="C3H1-type" evidence="6">
    <location>
        <begin position="77"/>
        <end position="105"/>
    </location>
</feature>
<evidence type="ECO:0000256" key="5">
    <source>
        <dbReference type="PROSITE-ProRule" id="PRU00723"/>
    </source>
</evidence>
<dbReference type="GO" id="GO:0003729">
    <property type="term" value="F:mRNA binding"/>
    <property type="evidence" value="ECO:0007669"/>
    <property type="project" value="InterPro"/>
</dbReference>
<dbReference type="GO" id="GO:0008270">
    <property type="term" value="F:zinc ion binding"/>
    <property type="evidence" value="ECO:0007669"/>
    <property type="project" value="UniProtKB-KW"/>
</dbReference>
<name>A0A024G8C5_9STRA</name>
<keyword evidence="2" id="KW-0677">Repeat</keyword>
<dbReference type="InterPro" id="IPR045877">
    <property type="entry name" value="ZFP36-like"/>
</dbReference>
<dbReference type="InterPro" id="IPR036855">
    <property type="entry name" value="Znf_CCCH_sf"/>
</dbReference>
<dbReference type="InterPro" id="IPR000571">
    <property type="entry name" value="Znf_CCCH"/>
</dbReference>
<dbReference type="SMART" id="SM00356">
    <property type="entry name" value="ZnF_C3H1"/>
    <property type="match status" value="2"/>
</dbReference>
<dbReference type="PROSITE" id="PS50103">
    <property type="entry name" value="ZF_C3H1"/>
    <property type="match status" value="2"/>
</dbReference>
<dbReference type="PANTHER" id="PTHR12547:SF18">
    <property type="entry name" value="PROTEIN TIS11"/>
    <property type="match status" value="1"/>
</dbReference>
<sequence length="333" mass="37500">MTMLVAPLNHMNFYGLQKGGCMDLGATLTKSNSHRPFLLQHPVSPSVSSYQNPEDDNGYAYLGIDNDNMQNVTKSALYKTELCKRFSEFGVCRYGVKCQFAHGQSELRQIIRHPKYKTTKCKSYWGSGHCPYGNRCRFIHEDDEPYSKPMYDSAQDSIARTSTRPSEEQPAVSNVVNSILYLHESRSLHDVIYREPSVMISTSFPNTIWRSSSSPSAFTATIPMSDSESDVESCSDSEIDDPLFPDLKAAIDALVQTTASEEKASESTNQLIASQKETPVLPESEELWGDFVKTTKEKLNWSVEPLKLVPDLEPLSEENKQASPRLRIFESFH</sequence>
<comment type="caution">
    <text evidence="7">The sequence shown here is derived from an EMBL/GenBank/DDBJ whole genome shotgun (WGS) entry which is preliminary data.</text>
</comment>
<dbReference type="PANTHER" id="PTHR12547">
    <property type="entry name" value="CCCH ZINC FINGER/TIS11-RELATED"/>
    <property type="match status" value="1"/>
</dbReference>
<dbReference type="SUPFAM" id="SSF90229">
    <property type="entry name" value="CCCH zinc finger"/>
    <property type="match status" value="2"/>
</dbReference>
<dbReference type="Proteomes" id="UP000053237">
    <property type="component" value="Unassembled WGS sequence"/>
</dbReference>
<dbReference type="Gene3D" id="4.10.1000.10">
    <property type="entry name" value="Zinc finger, CCCH-type"/>
    <property type="match status" value="2"/>
</dbReference>
<evidence type="ECO:0000256" key="4">
    <source>
        <dbReference type="ARBA" id="ARBA00022833"/>
    </source>
</evidence>
<gene>
    <name evidence="7" type="ORF">BN9_036680</name>
</gene>
<feature type="domain" description="C3H1-type" evidence="6">
    <location>
        <begin position="115"/>
        <end position="143"/>
    </location>
</feature>
<evidence type="ECO:0000256" key="3">
    <source>
        <dbReference type="ARBA" id="ARBA00022771"/>
    </source>
</evidence>
<keyword evidence="8" id="KW-1185">Reference proteome</keyword>
<reference evidence="7 8" key="1">
    <citation type="submission" date="2012-05" db="EMBL/GenBank/DDBJ databases">
        <title>Recombination and specialization in a pathogen metapopulation.</title>
        <authorList>
            <person name="Gardiner A."/>
            <person name="Kemen E."/>
            <person name="Schultz-Larsen T."/>
            <person name="MacLean D."/>
            <person name="Van Oosterhout C."/>
            <person name="Jones J.D.G."/>
        </authorList>
    </citation>
    <scope>NUCLEOTIDE SEQUENCE [LARGE SCALE GENOMIC DNA]</scope>
    <source>
        <strain evidence="7 8">Ac Nc2</strain>
    </source>
</reference>
<keyword evidence="4 5" id="KW-0862">Zinc</keyword>
<organism evidence="7 8">
    <name type="scientific">Albugo candida</name>
    <dbReference type="NCBI Taxonomy" id="65357"/>
    <lineage>
        <taxon>Eukaryota</taxon>
        <taxon>Sar</taxon>
        <taxon>Stramenopiles</taxon>
        <taxon>Oomycota</taxon>
        <taxon>Peronosporomycetes</taxon>
        <taxon>Albuginales</taxon>
        <taxon>Albuginaceae</taxon>
        <taxon>Albugo</taxon>
    </lineage>
</organism>
<evidence type="ECO:0000259" key="6">
    <source>
        <dbReference type="PROSITE" id="PS50103"/>
    </source>
</evidence>
<dbReference type="Pfam" id="PF00642">
    <property type="entry name" value="zf-CCCH"/>
    <property type="match status" value="2"/>
</dbReference>
<evidence type="ECO:0000313" key="8">
    <source>
        <dbReference type="Proteomes" id="UP000053237"/>
    </source>
</evidence>
<dbReference type="InParanoid" id="A0A024G8C5"/>
<feature type="zinc finger region" description="C3H1-type" evidence="5">
    <location>
        <begin position="115"/>
        <end position="143"/>
    </location>
</feature>
<keyword evidence="1 5" id="KW-0479">Metal-binding</keyword>
<evidence type="ECO:0000313" key="7">
    <source>
        <dbReference type="EMBL" id="CCI42884.1"/>
    </source>
</evidence>
<dbReference type="OrthoDB" id="410307at2759"/>
<dbReference type="STRING" id="65357.A0A024G8C5"/>
<evidence type="ECO:0000256" key="1">
    <source>
        <dbReference type="ARBA" id="ARBA00022723"/>
    </source>
</evidence>
<dbReference type="FunFam" id="4.10.1000.10:FF:000001">
    <property type="entry name" value="zinc finger CCCH domain-containing protein 15-like"/>
    <property type="match status" value="1"/>
</dbReference>
<keyword evidence="3 5" id="KW-0863">Zinc-finger</keyword>
<evidence type="ECO:0000256" key="2">
    <source>
        <dbReference type="ARBA" id="ARBA00022737"/>
    </source>
</evidence>
<accession>A0A024G8C5</accession>
<dbReference type="GO" id="GO:0010468">
    <property type="term" value="P:regulation of gene expression"/>
    <property type="evidence" value="ECO:0007669"/>
    <property type="project" value="UniProtKB-ARBA"/>
</dbReference>
<dbReference type="EMBL" id="CAIX01000040">
    <property type="protein sequence ID" value="CCI42884.1"/>
    <property type="molecule type" value="Genomic_DNA"/>
</dbReference>
<feature type="zinc finger region" description="C3H1-type" evidence="5">
    <location>
        <begin position="77"/>
        <end position="105"/>
    </location>
</feature>
<protein>
    <recommendedName>
        <fullName evidence="6">C3H1-type domain-containing protein</fullName>
    </recommendedName>
</protein>
<proteinExistence type="predicted"/>